<dbReference type="EMBL" id="JBEZVE010000023">
    <property type="protein sequence ID" value="MEU3785846.1"/>
    <property type="molecule type" value="Genomic_DNA"/>
</dbReference>
<feature type="region of interest" description="Disordered" evidence="1">
    <location>
        <begin position="171"/>
        <end position="218"/>
    </location>
</feature>
<dbReference type="RefSeq" id="WP_334578550.1">
    <property type="nucleotide sequence ID" value="NZ_JBEZVE010000023.1"/>
</dbReference>
<proteinExistence type="predicted"/>
<reference evidence="3 4" key="1">
    <citation type="submission" date="2024-06" db="EMBL/GenBank/DDBJ databases">
        <title>The Natural Products Discovery Center: Release of the First 8490 Sequenced Strains for Exploring Actinobacteria Biosynthetic Diversity.</title>
        <authorList>
            <person name="Kalkreuter E."/>
            <person name="Kautsar S.A."/>
            <person name="Yang D."/>
            <person name="Bader C.D."/>
            <person name="Teijaro C.N."/>
            <person name="Fluegel L."/>
            <person name="Davis C.M."/>
            <person name="Simpson J.R."/>
            <person name="Lauterbach L."/>
            <person name="Steele A.D."/>
            <person name="Gui C."/>
            <person name="Meng S."/>
            <person name="Li G."/>
            <person name="Viehrig K."/>
            <person name="Ye F."/>
            <person name="Su P."/>
            <person name="Kiefer A.F."/>
            <person name="Nichols A."/>
            <person name="Cepeda A.J."/>
            <person name="Yan W."/>
            <person name="Fan B."/>
            <person name="Jiang Y."/>
            <person name="Adhikari A."/>
            <person name="Zheng C.-J."/>
            <person name="Schuster L."/>
            <person name="Cowan T.M."/>
            <person name="Smanski M.J."/>
            <person name="Chevrette M.G."/>
            <person name="De Carvalho L.P.S."/>
            <person name="Shen B."/>
        </authorList>
    </citation>
    <scope>NUCLEOTIDE SEQUENCE [LARGE SCALE GENOMIC DNA]</scope>
    <source>
        <strain evidence="3 4">NPDC033843</strain>
    </source>
</reference>
<sequence>MFSNLYRVREPWWELFAHPRLSLATSYYSDDPDEHDAVTDRKGSHARTRASIAEAVRRGVPIKVGIIHLRDGQRTEQARAEMGALGVTRVHVDRVRGVGNAARVLPSVTELCGACGDSRAAIGPDGEVWPCVLSRFLHPAGNVRRDSLAQILGGEVWAALASAIPRRHGRAGCTPDEDSCMPSPGDVPPNDRTVTACNPDQDSSDCSPAETPACLPKH</sequence>
<dbReference type="Gene3D" id="3.20.20.70">
    <property type="entry name" value="Aldolase class I"/>
    <property type="match status" value="1"/>
</dbReference>
<evidence type="ECO:0000313" key="4">
    <source>
        <dbReference type="Proteomes" id="UP001550739"/>
    </source>
</evidence>
<dbReference type="Pfam" id="PF13186">
    <property type="entry name" value="SPASM"/>
    <property type="match status" value="1"/>
</dbReference>
<dbReference type="InterPro" id="IPR023885">
    <property type="entry name" value="4Fe4S-binding_SPASM_dom"/>
</dbReference>
<dbReference type="SUPFAM" id="SSF102114">
    <property type="entry name" value="Radical SAM enzymes"/>
    <property type="match status" value="1"/>
</dbReference>
<evidence type="ECO:0000313" key="3">
    <source>
        <dbReference type="EMBL" id="MEU3785846.1"/>
    </source>
</evidence>
<organism evidence="3 4">
    <name type="scientific">Streptomyces sp. 900129855</name>
    <dbReference type="NCBI Taxonomy" id="3155129"/>
    <lineage>
        <taxon>Bacteria</taxon>
        <taxon>Bacillati</taxon>
        <taxon>Actinomycetota</taxon>
        <taxon>Actinomycetes</taxon>
        <taxon>Kitasatosporales</taxon>
        <taxon>Streptomycetaceae</taxon>
        <taxon>Streptomyces</taxon>
    </lineage>
</organism>
<dbReference type="InterPro" id="IPR013785">
    <property type="entry name" value="Aldolase_TIM"/>
</dbReference>
<comment type="caution">
    <text evidence="3">The sequence shown here is derived from an EMBL/GenBank/DDBJ whole genome shotgun (WGS) entry which is preliminary data.</text>
</comment>
<protein>
    <submittedName>
        <fullName evidence="3">SPASM domain-containing protein</fullName>
    </submittedName>
</protein>
<gene>
    <name evidence="3" type="ORF">AB0E89_35795</name>
</gene>
<evidence type="ECO:0000256" key="1">
    <source>
        <dbReference type="SAM" id="MobiDB-lite"/>
    </source>
</evidence>
<dbReference type="InterPro" id="IPR058240">
    <property type="entry name" value="rSAM_sf"/>
</dbReference>
<feature type="domain" description="4Fe4S-binding SPASM" evidence="2">
    <location>
        <begin position="114"/>
        <end position="161"/>
    </location>
</feature>
<feature type="compositionally biased region" description="Polar residues" evidence="1">
    <location>
        <begin position="192"/>
        <end position="206"/>
    </location>
</feature>
<evidence type="ECO:0000259" key="2">
    <source>
        <dbReference type="Pfam" id="PF13186"/>
    </source>
</evidence>
<accession>A0ABV2ZTE5</accession>
<keyword evidence="4" id="KW-1185">Reference proteome</keyword>
<name>A0ABV2ZTE5_9ACTN</name>
<dbReference type="Proteomes" id="UP001550739">
    <property type="component" value="Unassembled WGS sequence"/>
</dbReference>